<keyword evidence="8" id="KW-1185">Reference proteome</keyword>
<dbReference type="RefSeq" id="WP_155546048.1">
    <property type="nucleotide sequence ID" value="NZ_CABVGP010000002.1"/>
</dbReference>
<evidence type="ECO:0000256" key="4">
    <source>
        <dbReference type="ARBA" id="ARBA00022989"/>
    </source>
</evidence>
<protein>
    <recommendedName>
        <fullName evidence="9">Inner membrane protein YhjD</fullName>
    </recommendedName>
</protein>
<dbReference type="PANTHER" id="PTHR30213">
    <property type="entry name" value="INNER MEMBRANE PROTEIN YHJD"/>
    <property type="match status" value="1"/>
</dbReference>
<evidence type="ECO:0000313" key="7">
    <source>
        <dbReference type="EMBL" id="VVJ21042.1"/>
    </source>
</evidence>
<evidence type="ECO:0000256" key="3">
    <source>
        <dbReference type="ARBA" id="ARBA00022692"/>
    </source>
</evidence>
<organism evidence="7 8">
    <name type="scientific">Amycolatopsis camponoti</name>
    <dbReference type="NCBI Taxonomy" id="2606593"/>
    <lineage>
        <taxon>Bacteria</taxon>
        <taxon>Bacillati</taxon>
        <taxon>Actinomycetota</taxon>
        <taxon>Actinomycetes</taxon>
        <taxon>Pseudonocardiales</taxon>
        <taxon>Pseudonocardiaceae</taxon>
        <taxon>Amycolatopsis</taxon>
    </lineage>
</organism>
<feature type="transmembrane region" description="Helical" evidence="6">
    <location>
        <begin position="99"/>
        <end position="118"/>
    </location>
</feature>
<dbReference type="InterPro" id="IPR017039">
    <property type="entry name" value="Virul_fac_BrkB"/>
</dbReference>
<keyword evidence="5 6" id="KW-0472">Membrane</keyword>
<keyword evidence="4 6" id="KW-1133">Transmembrane helix</keyword>
<dbReference type="AlphaFoldDB" id="A0A6I8LV60"/>
<dbReference type="Proteomes" id="UP000399805">
    <property type="component" value="Unassembled WGS sequence"/>
</dbReference>
<evidence type="ECO:0000256" key="2">
    <source>
        <dbReference type="ARBA" id="ARBA00022475"/>
    </source>
</evidence>
<dbReference type="Pfam" id="PF03631">
    <property type="entry name" value="Virul_fac_BrkB"/>
    <property type="match status" value="1"/>
</dbReference>
<feature type="transmembrane region" description="Helical" evidence="6">
    <location>
        <begin position="218"/>
        <end position="242"/>
    </location>
</feature>
<evidence type="ECO:0000256" key="5">
    <source>
        <dbReference type="ARBA" id="ARBA00023136"/>
    </source>
</evidence>
<evidence type="ECO:0000256" key="6">
    <source>
        <dbReference type="SAM" id="Phobius"/>
    </source>
</evidence>
<evidence type="ECO:0000256" key="1">
    <source>
        <dbReference type="ARBA" id="ARBA00004651"/>
    </source>
</evidence>
<reference evidence="7 8" key="1">
    <citation type="submission" date="2019-09" db="EMBL/GenBank/DDBJ databases">
        <authorList>
            <person name="Leyn A S."/>
        </authorList>
    </citation>
    <scope>NUCLEOTIDE SEQUENCE [LARGE SCALE GENOMIC DNA]</scope>
    <source>
        <strain evidence="7">AA231_1</strain>
    </source>
</reference>
<dbReference type="EMBL" id="CABVGP010000002">
    <property type="protein sequence ID" value="VVJ21042.1"/>
    <property type="molecule type" value="Genomic_DNA"/>
</dbReference>
<proteinExistence type="predicted"/>
<dbReference type="PANTHER" id="PTHR30213:SF1">
    <property type="entry name" value="INNER MEMBRANE PROTEIN YHJD"/>
    <property type="match status" value="1"/>
</dbReference>
<comment type="subcellular location">
    <subcellularLocation>
        <location evidence="1">Cell membrane</location>
        <topology evidence="1">Multi-pass membrane protein</topology>
    </subcellularLocation>
</comment>
<evidence type="ECO:0000313" key="8">
    <source>
        <dbReference type="Proteomes" id="UP000399805"/>
    </source>
</evidence>
<keyword evidence="3 6" id="KW-0812">Transmembrane</keyword>
<feature type="transmembrane region" description="Helical" evidence="6">
    <location>
        <begin position="139"/>
        <end position="160"/>
    </location>
</feature>
<name>A0A6I8LV60_9PSEU</name>
<accession>A0A6I8LV60</accession>
<feature type="transmembrane region" description="Helical" evidence="6">
    <location>
        <begin position="248"/>
        <end position="270"/>
    </location>
</feature>
<feature type="transmembrane region" description="Helical" evidence="6">
    <location>
        <begin position="32"/>
        <end position="60"/>
    </location>
</feature>
<gene>
    <name evidence="7" type="ORF">AA23TX_06063</name>
</gene>
<feature type="transmembrane region" description="Helical" evidence="6">
    <location>
        <begin position="180"/>
        <end position="206"/>
    </location>
</feature>
<sequence length="314" mass="32196">MGRGAGKAVVGKGVRRAGATLARYRERDGDHYAAAVTFFSLLALVPLVMVAVSVAGFVLAGDRLLATELDRVIDGSLPPEIGGQVTGVVHTVVGERGRIGLLALAVAAYSGWSWISNVRDAVTAMLGQERTPRPLLRGIAADVVVLAGVGLAMAVSFGLAALTGAAGTGLLHLTGLTGGFAHFVLVAGSLLLGLAANWLVIAWCLAHLPRRPLPLRSTLRPAGAAAVGLAALQQAGGLYLHLLGRSPAVAAFGTLVGVLLFVYLVVRWLLMVTVWLTVRAEPPAGTLAADVRYAGTTLGAGASAELVVRTLSGR</sequence>
<keyword evidence="2" id="KW-1003">Cell membrane</keyword>
<dbReference type="GO" id="GO:0005886">
    <property type="term" value="C:plasma membrane"/>
    <property type="evidence" value="ECO:0007669"/>
    <property type="project" value="UniProtKB-SubCell"/>
</dbReference>
<evidence type="ECO:0008006" key="9">
    <source>
        <dbReference type="Google" id="ProtNLM"/>
    </source>
</evidence>